<dbReference type="HOGENOM" id="CLU_2844027_0_0_4"/>
<organism evidence="1 2">
    <name type="scientific">Kingella oralis ATCC 51147</name>
    <dbReference type="NCBI Taxonomy" id="629741"/>
    <lineage>
        <taxon>Bacteria</taxon>
        <taxon>Pseudomonadati</taxon>
        <taxon>Pseudomonadota</taxon>
        <taxon>Betaproteobacteria</taxon>
        <taxon>Neisseriales</taxon>
        <taxon>Neisseriaceae</taxon>
        <taxon>Kingella</taxon>
    </lineage>
</organism>
<proteinExistence type="predicted"/>
<protein>
    <submittedName>
        <fullName evidence="1">Uncharacterized protein</fullName>
    </submittedName>
</protein>
<comment type="caution">
    <text evidence="1">The sequence shown here is derived from an EMBL/GenBank/DDBJ whole genome shotgun (WGS) entry which is preliminary data.</text>
</comment>
<keyword evidence="2" id="KW-1185">Reference proteome</keyword>
<evidence type="ECO:0000313" key="1">
    <source>
        <dbReference type="EMBL" id="EEP68173.1"/>
    </source>
</evidence>
<dbReference type="EMBL" id="ACJW02000003">
    <property type="protein sequence ID" value="EEP68173.1"/>
    <property type="molecule type" value="Genomic_DNA"/>
</dbReference>
<dbReference type="Proteomes" id="UP000003009">
    <property type="component" value="Unassembled WGS sequence"/>
</dbReference>
<dbReference type="GeneID" id="84905695"/>
<sequence>MSECVSSVWVGSAFGCFRLPIAQRQPETLLPVSGCLRYHSGSLKTGEAKTALGTCFQAAPRKKPS</sequence>
<accession>C4GK51</accession>
<dbReference type="AlphaFoldDB" id="C4GK51"/>
<gene>
    <name evidence="1" type="ORF">GCWU000324_02425</name>
</gene>
<dbReference type="STRING" id="629741.GCWU000324_02425"/>
<dbReference type="RefSeq" id="WP_003797612.1">
    <property type="nucleotide sequence ID" value="NZ_GG665872.1"/>
</dbReference>
<evidence type="ECO:0000313" key="2">
    <source>
        <dbReference type="Proteomes" id="UP000003009"/>
    </source>
</evidence>
<reference evidence="1" key="1">
    <citation type="submission" date="2009-04" db="EMBL/GenBank/DDBJ databases">
        <authorList>
            <person name="Weinstock G."/>
            <person name="Sodergren E."/>
            <person name="Clifton S."/>
            <person name="Fulton L."/>
            <person name="Fulton B."/>
            <person name="Courtney L."/>
            <person name="Fronick C."/>
            <person name="Harrison M."/>
            <person name="Strong C."/>
            <person name="Farmer C."/>
            <person name="Delahaunty K."/>
            <person name="Markovic C."/>
            <person name="Hall O."/>
            <person name="Minx P."/>
            <person name="Tomlinson C."/>
            <person name="Mitreva M."/>
            <person name="Nelson J."/>
            <person name="Hou S."/>
            <person name="Wollam A."/>
            <person name="Pepin K.H."/>
            <person name="Johnson M."/>
            <person name="Bhonagiri V."/>
            <person name="Nash W.E."/>
            <person name="Warren W."/>
            <person name="Chinwalla A."/>
            <person name="Mardis E.R."/>
            <person name="Wilson R.K."/>
        </authorList>
    </citation>
    <scope>NUCLEOTIDE SEQUENCE [LARGE SCALE GENOMIC DNA]</scope>
    <source>
        <strain evidence="1">ATCC 51147</strain>
    </source>
</reference>
<name>C4GK51_9NEIS</name>